<feature type="region of interest" description="Disordered" evidence="4">
    <location>
        <begin position="543"/>
        <end position="593"/>
    </location>
</feature>
<organism evidence="6 7">
    <name type="scientific">Lupinus angustifolius</name>
    <name type="common">Narrow-leaved blue lupine</name>
    <dbReference type="NCBI Taxonomy" id="3871"/>
    <lineage>
        <taxon>Eukaryota</taxon>
        <taxon>Viridiplantae</taxon>
        <taxon>Streptophyta</taxon>
        <taxon>Embryophyta</taxon>
        <taxon>Tracheophyta</taxon>
        <taxon>Spermatophyta</taxon>
        <taxon>Magnoliopsida</taxon>
        <taxon>eudicotyledons</taxon>
        <taxon>Gunneridae</taxon>
        <taxon>Pentapetalae</taxon>
        <taxon>rosids</taxon>
        <taxon>fabids</taxon>
        <taxon>Fabales</taxon>
        <taxon>Fabaceae</taxon>
        <taxon>Papilionoideae</taxon>
        <taxon>50 kb inversion clade</taxon>
        <taxon>genistoids sensu lato</taxon>
        <taxon>core genistoids</taxon>
        <taxon>Genisteae</taxon>
        <taxon>Lupinus</taxon>
    </lineage>
</organism>
<comment type="subcellular location">
    <subcellularLocation>
        <location evidence="1">Nucleus</location>
    </subcellularLocation>
</comment>
<evidence type="ECO:0000313" key="7">
    <source>
        <dbReference type="Proteomes" id="UP000188354"/>
    </source>
</evidence>
<feature type="region of interest" description="Disordered" evidence="4">
    <location>
        <begin position="388"/>
        <end position="454"/>
    </location>
</feature>
<evidence type="ECO:0000259" key="5">
    <source>
        <dbReference type="PROSITE" id="PS51634"/>
    </source>
</evidence>
<feature type="domain" description="CRC" evidence="5">
    <location>
        <begin position="130"/>
        <end position="254"/>
    </location>
</feature>
<dbReference type="PANTHER" id="PTHR12446:SF34">
    <property type="entry name" value="PROTEIN LIN-54 HOMOLOG"/>
    <property type="match status" value="1"/>
</dbReference>
<keyword evidence="3" id="KW-0539">Nucleus</keyword>
<accession>A0A4P1RFX7</accession>
<evidence type="ECO:0000256" key="1">
    <source>
        <dbReference type="ARBA" id="ARBA00004123"/>
    </source>
</evidence>
<feature type="region of interest" description="Disordered" evidence="4">
    <location>
        <begin position="1"/>
        <end position="59"/>
    </location>
</feature>
<dbReference type="Pfam" id="PF03638">
    <property type="entry name" value="TCR"/>
    <property type="match status" value="2"/>
</dbReference>
<feature type="compositionally biased region" description="Polar residues" evidence="4">
    <location>
        <begin position="403"/>
        <end position="414"/>
    </location>
</feature>
<reference evidence="6 7" key="1">
    <citation type="journal article" date="2017" name="Plant Biotechnol. J.">
        <title>A comprehensive draft genome sequence for lupin (Lupinus angustifolius), an emerging health food: insights into plant-microbe interactions and legume evolution.</title>
        <authorList>
            <person name="Hane J.K."/>
            <person name="Ming Y."/>
            <person name="Kamphuis L.G."/>
            <person name="Nelson M.N."/>
            <person name="Garg G."/>
            <person name="Atkins C.A."/>
            <person name="Bayer P.E."/>
            <person name="Bravo A."/>
            <person name="Bringans S."/>
            <person name="Cannon S."/>
            <person name="Edwards D."/>
            <person name="Foley R."/>
            <person name="Gao L.L."/>
            <person name="Harrison M.J."/>
            <person name="Huang W."/>
            <person name="Hurgobin B."/>
            <person name="Li S."/>
            <person name="Liu C.W."/>
            <person name="McGrath A."/>
            <person name="Morahan G."/>
            <person name="Murray J."/>
            <person name="Weller J."/>
            <person name="Jian J."/>
            <person name="Singh K.B."/>
        </authorList>
    </citation>
    <scope>NUCLEOTIDE SEQUENCE [LARGE SCALE GENOMIC DNA]</scope>
    <source>
        <strain evidence="7">cv. Tanjil</strain>
        <tissue evidence="6">Whole plant</tissue>
    </source>
</reference>
<sequence length="593" mass="63837">MGEGEGVDYPPKNVSSSDDADAAPALDVPAKKLARQLDFTGSSGAVPLPEQLQPQSQPQSQLQQLQLVVAHSQLPLQPRPPLPQTLAQSVISTQLLLPQAPHPSVRVGKPDSPKAKSRPNFEIKDCTPKKQKQCNCKHSKCLKLYCECFASGIYCDGCNCVNCYNNVENEAARREAVEATLERNPNAFRPKIASSPHGARGRREEAGEVLILGKHNKGCHCKKSGCLKKYCECFQANILCSENCKCMDCKNFEGSEERQALFHGDQNNNIVYIQQAANAAITGAIGSSGFSSPPLSKKRKGQELYFGPTMKDPSVGRLGQQANHIRSPAPSSSLSPIPGARVGTSTVGPSKVMYRSLLADIIQPQHLKELCSVLVLVSGQAAKTLTDQKNLKDKHTEDLPETSHASSTQEQLPSQKEADDCSSANQIDKISPDNSSSDGADAPKGRPMSPGTLALMCDEQDPMFMATASPIGSIAHACNTSSQLPYGQGMTDVYAEQERIVLTKFRDFLNRVITMGEINETKCSSIARSELESQNELIINGAGNASSETTQQQGDTSVVPPMTTSMSTSSTSLVPNNVVPENGEAKLEVEKDI</sequence>
<evidence type="ECO:0000256" key="2">
    <source>
        <dbReference type="ARBA" id="ARBA00007267"/>
    </source>
</evidence>
<dbReference type="STRING" id="3871.A0A4P1RFX7"/>
<feature type="compositionally biased region" description="Low complexity" evidence="4">
    <location>
        <begin position="556"/>
        <end position="572"/>
    </location>
</feature>
<keyword evidence="7" id="KW-1185">Reference proteome</keyword>
<dbReference type="InterPro" id="IPR033467">
    <property type="entry name" value="Tesmin/TSO1-like_CXC"/>
</dbReference>
<evidence type="ECO:0000256" key="3">
    <source>
        <dbReference type="ARBA" id="ARBA00023242"/>
    </source>
</evidence>
<dbReference type="InterPro" id="IPR005172">
    <property type="entry name" value="CRC"/>
</dbReference>
<dbReference type="GO" id="GO:0005634">
    <property type="term" value="C:nucleus"/>
    <property type="evidence" value="ECO:0007669"/>
    <property type="project" value="UniProtKB-SubCell"/>
</dbReference>
<dbReference type="Proteomes" id="UP000188354">
    <property type="component" value="Chromosome LG06"/>
</dbReference>
<gene>
    <name evidence="6" type="ORF">TanjilG_32750</name>
</gene>
<dbReference type="SMART" id="SM01114">
    <property type="entry name" value="CXC"/>
    <property type="match status" value="2"/>
</dbReference>
<feature type="region of interest" description="Disordered" evidence="4">
    <location>
        <begin position="317"/>
        <end position="344"/>
    </location>
</feature>
<feature type="region of interest" description="Disordered" evidence="4">
    <location>
        <begin position="101"/>
        <end position="120"/>
    </location>
</feature>
<dbReference type="InterPro" id="IPR028307">
    <property type="entry name" value="Lin-54_fam"/>
</dbReference>
<evidence type="ECO:0000256" key="4">
    <source>
        <dbReference type="SAM" id="MobiDB-lite"/>
    </source>
</evidence>
<protein>
    <recommendedName>
        <fullName evidence="5">CRC domain-containing protein</fullName>
    </recommendedName>
</protein>
<feature type="compositionally biased region" description="Basic and acidic residues" evidence="4">
    <location>
        <begin position="108"/>
        <end position="120"/>
    </location>
</feature>
<dbReference type="PANTHER" id="PTHR12446">
    <property type="entry name" value="TESMIN/TSO1-RELATED"/>
    <property type="match status" value="1"/>
</dbReference>
<evidence type="ECO:0000313" key="6">
    <source>
        <dbReference type="EMBL" id="OIW10010.1"/>
    </source>
</evidence>
<comment type="similarity">
    <text evidence="2">Belongs to the lin-54 family.</text>
</comment>
<feature type="compositionally biased region" description="Polar residues" evidence="4">
    <location>
        <begin position="543"/>
        <end position="555"/>
    </location>
</feature>
<feature type="compositionally biased region" description="Basic and acidic residues" evidence="4">
    <location>
        <begin position="583"/>
        <end position="593"/>
    </location>
</feature>
<dbReference type="PROSITE" id="PS51634">
    <property type="entry name" value="CRC"/>
    <property type="match status" value="1"/>
</dbReference>
<dbReference type="AlphaFoldDB" id="A0A4P1RFX7"/>
<dbReference type="EMBL" id="CM007366">
    <property type="protein sequence ID" value="OIW10010.1"/>
    <property type="molecule type" value="Genomic_DNA"/>
</dbReference>
<feature type="compositionally biased region" description="Low complexity" evidence="4">
    <location>
        <begin position="327"/>
        <end position="338"/>
    </location>
</feature>
<feature type="compositionally biased region" description="Polar residues" evidence="4">
    <location>
        <begin position="422"/>
        <end position="438"/>
    </location>
</feature>
<dbReference type="KEGG" id="lang:109349802"/>
<proteinExistence type="inferred from homology"/>
<name>A0A4P1RFX7_LUPAN</name>
<dbReference type="OrthoDB" id="6283463at2759"/>
<feature type="compositionally biased region" description="Low complexity" evidence="4">
    <location>
        <begin position="14"/>
        <end position="28"/>
    </location>
</feature>
<dbReference type="GO" id="GO:0006355">
    <property type="term" value="P:regulation of DNA-templated transcription"/>
    <property type="evidence" value="ECO:0007669"/>
    <property type="project" value="TreeGrafter"/>
</dbReference>
<feature type="compositionally biased region" description="Low complexity" evidence="4">
    <location>
        <begin position="47"/>
        <end position="59"/>
    </location>
</feature>
<dbReference type="Gramene" id="OIW10010">
    <property type="protein sequence ID" value="OIW10010"/>
    <property type="gene ID" value="TanjilG_32750"/>
</dbReference>
<feature type="compositionally biased region" description="Basic and acidic residues" evidence="4">
    <location>
        <begin position="389"/>
        <end position="398"/>
    </location>
</feature>